<dbReference type="GO" id="GO:0003677">
    <property type="term" value="F:DNA binding"/>
    <property type="evidence" value="ECO:0007669"/>
    <property type="project" value="UniProtKB-KW"/>
</dbReference>
<comment type="caution">
    <text evidence="1">The sequence shown here is derived from an EMBL/GenBank/DDBJ whole genome shotgun (WGS) entry which is preliminary data.</text>
</comment>
<dbReference type="PANTHER" id="PTHR38479:SF2">
    <property type="entry name" value="WINGED HELIX DNA-BINDING DOMAIN-CONTAINING PROTEIN"/>
    <property type="match status" value="1"/>
</dbReference>
<dbReference type="Proteomes" id="UP001165405">
    <property type="component" value="Unassembled WGS sequence"/>
</dbReference>
<organism evidence="1 2">
    <name type="scientific">Antribacter soli</name>
    <dbReference type="NCBI Taxonomy" id="2910976"/>
    <lineage>
        <taxon>Bacteria</taxon>
        <taxon>Bacillati</taxon>
        <taxon>Actinomycetota</taxon>
        <taxon>Actinomycetes</taxon>
        <taxon>Micrococcales</taxon>
        <taxon>Promicromonosporaceae</taxon>
        <taxon>Antribacter</taxon>
    </lineage>
</organism>
<keyword evidence="2" id="KW-1185">Reference proteome</keyword>
<dbReference type="InterPro" id="IPR009351">
    <property type="entry name" value="AlkZ-like"/>
</dbReference>
<name>A0AA41QE56_9MICO</name>
<evidence type="ECO:0000313" key="2">
    <source>
        <dbReference type="Proteomes" id="UP001165405"/>
    </source>
</evidence>
<dbReference type="RefSeq" id="WP_236089598.1">
    <property type="nucleotide sequence ID" value="NZ_JAKGSG010000034.1"/>
</dbReference>
<proteinExistence type="predicted"/>
<dbReference type="PANTHER" id="PTHR38479">
    <property type="entry name" value="LMO0824 PROTEIN"/>
    <property type="match status" value="1"/>
</dbReference>
<dbReference type="Pfam" id="PF06224">
    <property type="entry name" value="AlkZ-like"/>
    <property type="match status" value="1"/>
</dbReference>
<reference evidence="1" key="1">
    <citation type="submission" date="2022-01" db="EMBL/GenBank/DDBJ databases">
        <title>Antribacter sp. nov., isolated from Guizhou of China.</title>
        <authorList>
            <person name="Chengliang C."/>
            <person name="Ya Z."/>
        </authorList>
    </citation>
    <scope>NUCLEOTIDE SEQUENCE</scope>
    <source>
        <strain evidence="1">KLBMP 9083</strain>
    </source>
</reference>
<evidence type="ECO:0000313" key="1">
    <source>
        <dbReference type="EMBL" id="MCF4121804.1"/>
    </source>
</evidence>
<dbReference type="EMBL" id="JAKGSG010000034">
    <property type="protein sequence ID" value="MCF4121804.1"/>
    <property type="molecule type" value="Genomic_DNA"/>
</dbReference>
<keyword evidence="1" id="KW-0238">DNA-binding</keyword>
<sequence>MQRLTQRDLNRTTLARQALLARADGTVTDVIGAVGGLQAQHARMPFVALWSRRQDQRIADLDDAVKARHVVKAHLMRSTLHLVPARDVALLDAVAAEQRLATWVPSARRAGLDLVELNAAVREFCAEPRRVDEIEEHVAGLHPGVDAAAAIPKGVTRAWWRLASAGGGLVQVPPAGTWAARGTPRYGDARAWVRSAVGPPDDPEEARAEVLARYLAAFGPVSAADAGRGLGLARPGQVKRALGTLDLRTYEGPDGRELVDLASSEVVPGDTAAPVRFLPRWEHLMVALAVRDRIIAPELVPAVYKRNADVLATFLVDGTVAGTWAVDEAGERAVLRLAPLADLRKRDKAAVADEAAELVRYLAPDALSWDVAWDA</sequence>
<protein>
    <submittedName>
        <fullName evidence="1">Winged helix DNA-binding domain-containing protein</fullName>
    </submittedName>
</protein>
<gene>
    <name evidence="1" type="ORF">L1785_12510</name>
</gene>
<dbReference type="AlphaFoldDB" id="A0AA41QE56"/>
<accession>A0AA41QE56</accession>